<protein>
    <submittedName>
        <fullName evidence="1">Uncharacterized protein</fullName>
    </submittedName>
</protein>
<name>A0A5B8UDQ7_9BACT</name>
<reference evidence="1 2" key="1">
    <citation type="journal article" date="2015" name="Int. J. Syst. Evol. Microbiol.">
        <title>Flavisolibacter ginsenosidimutans sp. nov., with ginsenoside-converting activity isolated from soil used for cultivating ginseng.</title>
        <authorList>
            <person name="Zhao Y."/>
            <person name="Liu Q."/>
            <person name="Kang M.S."/>
            <person name="Jin F."/>
            <person name="Yu H."/>
            <person name="Im W.T."/>
        </authorList>
    </citation>
    <scope>NUCLEOTIDE SEQUENCE [LARGE SCALE GENOMIC DNA]</scope>
    <source>
        <strain evidence="1 2">Gsoil 636</strain>
    </source>
</reference>
<proteinExistence type="predicted"/>
<evidence type="ECO:0000313" key="2">
    <source>
        <dbReference type="Proteomes" id="UP000321204"/>
    </source>
</evidence>
<accession>A0A5B8UDQ7</accession>
<dbReference type="Proteomes" id="UP000321204">
    <property type="component" value="Chromosome"/>
</dbReference>
<dbReference type="RefSeq" id="WP_146781760.1">
    <property type="nucleotide sequence ID" value="NZ_BAABIO010000006.1"/>
</dbReference>
<gene>
    <name evidence="1" type="ORF">FSB75_01610</name>
</gene>
<dbReference type="KEGG" id="fgg:FSB75_01610"/>
<organism evidence="1 2">
    <name type="scientific">Flavisolibacter ginsenosidimutans</name>
    <dbReference type="NCBI Taxonomy" id="661481"/>
    <lineage>
        <taxon>Bacteria</taxon>
        <taxon>Pseudomonadati</taxon>
        <taxon>Bacteroidota</taxon>
        <taxon>Chitinophagia</taxon>
        <taxon>Chitinophagales</taxon>
        <taxon>Chitinophagaceae</taxon>
        <taxon>Flavisolibacter</taxon>
    </lineage>
</organism>
<keyword evidence="2" id="KW-1185">Reference proteome</keyword>
<sequence length="96" mass="11158">MNKLLRITTIVDRPVLLENTVEKLAQRHTDFSYSEKFKTVYWQSFDSSSVETYLEGSNAFREENSACRSSFVAPFLFTCLQQKNKAYKLTWSVSLS</sequence>
<evidence type="ECO:0000313" key="1">
    <source>
        <dbReference type="EMBL" id="QEC54648.1"/>
    </source>
</evidence>
<dbReference type="EMBL" id="CP042433">
    <property type="protein sequence ID" value="QEC54648.1"/>
    <property type="molecule type" value="Genomic_DNA"/>
</dbReference>
<dbReference type="AlphaFoldDB" id="A0A5B8UDQ7"/>
<dbReference type="OrthoDB" id="673389at2"/>